<dbReference type="HAMAP" id="MF_00387">
    <property type="entry name" value="LpxA"/>
    <property type="match status" value="1"/>
</dbReference>
<reference evidence="8 9" key="1">
    <citation type="submission" date="2019-03" db="EMBL/GenBank/DDBJ databases">
        <title>Genomic Encyclopedia of Type Strains, Phase IV (KMG-IV): sequencing the most valuable type-strain genomes for metagenomic binning, comparative biology and taxonomic classification.</title>
        <authorList>
            <person name="Goeker M."/>
        </authorList>
    </citation>
    <scope>NUCLEOTIDE SEQUENCE [LARGE SCALE GENOMIC DNA]</scope>
    <source>
        <strain evidence="8 9">DSM 21944</strain>
    </source>
</reference>
<dbReference type="OrthoDB" id="9807278at2"/>
<keyword evidence="4 6" id="KW-0443">Lipid metabolism</keyword>
<dbReference type="InterPro" id="IPR029098">
    <property type="entry name" value="Acetyltransf_C"/>
</dbReference>
<dbReference type="GO" id="GO:0005737">
    <property type="term" value="C:cytoplasm"/>
    <property type="evidence" value="ECO:0007669"/>
    <property type="project" value="UniProtKB-SubCell"/>
</dbReference>
<evidence type="ECO:0000256" key="4">
    <source>
        <dbReference type="ARBA" id="ARBA00023098"/>
    </source>
</evidence>
<dbReference type="EMBL" id="SMAF01000004">
    <property type="protein sequence ID" value="TCT00122.1"/>
    <property type="molecule type" value="Genomic_DNA"/>
</dbReference>
<comment type="catalytic activity">
    <reaction evidence="6">
        <text>a (3R)-hydroxyacyl-[ACP] + UDP-N-acetyl-alpha-D-glucosamine = a UDP-3-O-[(3R)-3-hydroxyacyl]-N-acetyl-alpha-D-glucosamine + holo-[ACP]</text>
        <dbReference type="Rhea" id="RHEA:67812"/>
        <dbReference type="Rhea" id="RHEA-COMP:9685"/>
        <dbReference type="Rhea" id="RHEA-COMP:9945"/>
        <dbReference type="ChEBI" id="CHEBI:57705"/>
        <dbReference type="ChEBI" id="CHEBI:64479"/>
        <dbReference type="ChEBI" id="CHEBI:78827"/>
        <dbReference type="ChEBI" id="CHEBI:173225"/>
        <dbReference type="EC" id="2.3.1.129"/>
    </reaction>
</comment>
<evidence type="ECO:0000313" key="9">
    <source>
        <dbReference type="Proteomes" id="UP000294599"/>
    </source>
</evidence>
<dbReference type="Gene3D" id="2.160.10.10">
    <property type="entry name" value="Hexapeptide repeat proteins"/>
    <property type="match status" value="1"/>
</dbReference>
<keyword evidence="5 6" id="KW-0012">Acyltransferase</keyword>
<comment type="similarity">
    <text evidence="6">Belongs to the transferase hexapeptide repeat family. LpxA subfamily.</text>
</comment>
<keyword evidence="6" id="KW-0677">Repeat</keyword>
<keyword evidence="1 6" id="KW-0444">Lipid biosynthesis</keyword>
<dbReference type="Pfam" id="PF13720">
    <property type="entry name" value="Acetyltransf_11"/>
    <property type="match status" value="1"/>
</dbReference>
<feature type="domain" description="UDP N-acetylglucosamine O-acyltransferase C-terminal" evidence="7">
    <location>
        <begin position="177"/>
        <end position="257"/>
    </location>
</feature>
<accession>A0A4V3UU88</accession>
<dbReference type="UniPathway" id="UPA00359">
    <property type="reaction ID" value="UER00477"/>
</dbReference>
<dbReference type="Gene3D" id="1.20.1180.10">
    <property type="entry name" value="Udp N-acetylglucosamine O-acyltransferase, C-terminal domain"/>
    <property type="match status" value="1"/>
</dbReference>
<proteinExistence type="inferred from homology"/>
<dbReference type="InterPro" id="IPR037157">
    <property type="entry name" value="Acetyltransf_C_sf"/>
</dbReference>
<dbReference type="Proteomes" id="UP000294599">
    <property type="component" value="Unassembled WGS sequence"/>
</dbReference>
<protein>
    <recommendedName>
        <fullName evidence="6">Acyl-[acyl-carrier-protein]--UDP-N-acetylglucosamine O-acyltransferase</fullName>
        <shortName evidence="6">UDP-N-acetylglucosamine acyltransferase</shortName>
        <ecNumber evidence="6">2.3.1.129</ecNumber>
    </recommendedName>
</protein>
<comment type="caution">
    <text evidence="8">The sequence shown here is derived from an EMBL/GenBank/DDBJ whole genome shotgun (WGS) entry which is preliminary data.</text>
</comment>
<evidence type="ECO:0000256" key="6">
    <source>
        <dbReference type="HAMAP-Rule" id="MF_00387"/>
    </source>
</evidence>
<comment type="pathway">
    <text evidence="6">Glycolipid biosynthesis; lipid IV(A) biosynthesis; lipid IV(A) from (3R)-3-hydroxytetradecanoyl-[acyl-carrier-protein] and UDP-N-acetyl-alpha-D-glucosamine: step 1/6.</text>
</comment>
<comment type="subunit">
    <text evidence="6">Homotrimer.</text>
</comment>
<dbReference type="NCBIfam" id="NF003657">
    <property type="entry name" value="PRK05289.1"/>
    <property type="match status" value="1"/>
</dbReference>
<evidence type="ECO:0000259" key="7">
    <source>
        <dbReference type="Pfam" id="PF13720"/>
    </source>
</evidence>
<dbReference type="InterPro" id="IPR010137">
    <property type="entry name" value="Lipid_A_LpxA"/>
</dbReference>
<dbReference type="GO" id="GO:0008780">
    <property type="term" value="F:acyl-[acyl-carrier-protein]-UDP-N-acetylglucosamine O-acyltransferase activity"/>
    <property type="evidence" value="ECO:0007669"/>
    <property type="project" value="UniProtKB-UniRule"/>
</dbReference>
<dbReference type="PANTHER" id="PTHR43480:SF1">
    <property type="entry name" value="ACYL-[ACYL-CARRIER-PROTEIN]--UDP-N-ACETYLGLUCOSAMINE O-ACYLTRANSFERASE, MITOCHONDRIAL-RELATED"/>
    <property type="match status" value="1"/>
</dbReference>
<organism evidence="8 9">
    <name type="scientific">Pseudofulvimonas gallinarii</name>
    <dbReference type="NCBI Taxonomy" id="634155"/>
    <lineage>
        <taxon>Bacteria</taxon>
        <taxon>Pseudomonadati</taxon>
        <taxon>Pseudomonadota</taxon>
        <taxon>Gammaproteobacteria</taxon>
        <taxon>Lysobacterales</taxon>
        <taxon>Rhodanobacteraceae</taxon>
        <taxon>Pseudofulvimonas</taxon>
    </lineage>
</organism>
<dbReference type="PIRSF" id="PIRSF000456">
    <property type="entry name" value="UDP-GlcNAc_acltr"/>
    <property type="match status" value="1"/>
</dbReference>
<evidence type="ECO:0000313" key="8">
    <source>
        <dbReference type="EMBL" id="TCT00122.1"/>
    </source>
</evidence>
<gene>
    <name evidence="6" type="primary">lpxA</name>
    <name evidence="8" type="ORF">EDC25_104112</name>
</gene>
<dbReference type="AlphaFoldDB" id="A0A4V3UU88"/>
<dbReference type="NCBIfam" id="TIGR01852">
    <property type="entry name" value="lipid_A_lpxA"/>
    <property type="match status" value="1"/>
</dbReference>
<evidence type="ECO:0000256" key="3">
    <source>
        <dbReference type="ARBA" id="ARBA00022679"/>
    </source>
</evidence>
<dbReference type="GO" id="GO:0009245">
    <property type="term" value="P:lipid A biosynthetic process"/>
    <property type="evidence" value="ECO:0007669"/>
    <property type="project" value="UniProtKB-UniRule"/>
</dbReference>
<keyword evidence="6" id="KW-0963">Cytoplasm</keyword>
<comment type="subcellular location">
    <subcellularLocation>
        <location evidence="6">Cytoplasm</location>
    </subcellularLocation>
</comment>
<sequence length="259" mass="27648">MSSRIHPTAIIDPAARLGVDVSVGAYTVIGADVEIGDGCVIGSHVSILGPTRIGRNNRIHSHAALGDDPQDKKFKGERTELVVGDDNVIREFCTLHRGTGTGGGITRIGNDNWLLAYVHVAHDCVVGNHCVFSNNCALAGHVIVGDWVVLGGYTLLHQFCRVGDHAFTAMNAKINADVPPYVLVGGNYAVPRGINSEGLKRRGFDGDRVRAIKRAYRALYASGKSLADAKAELARLAEDAPDIAAMLAFIEGSERSLLR</sequence>
<keyword evidence="2 6" id="KW-0441">Lipid A biosynthesis</keyword>
<evidence type="ECO:0000256" key="2">
    <source>
        <dbReference type="ARBA" id="ARBA00022556"/>
    </source>
</evidence>
<dbReference type="InterPro" id="IPR011004">
    <property type="entry name" value="Trimer_LpxA-like_sf"/>
</dbReference>
<keyword evidence="3 6" id="KW-0808">Transferase</keyword>
<comment type="function">
    <text evidence="6">Involved in the biosynthesis of lipid A, a phosphorylated glycolipid that anchors the lipopolysaccharide to the outer membrane of the cell.</text>
</comment>
<dbReference type="CDD" id="cd03351">
    <property type="entry name" value="LbH_UDP-GlcNAc_AT"/>
    <property type="match status" value="1"/>
</dbReference>
<dbReference type="GO" id="GO:0016020">
    <property type="term" value="C:membrane"/>
    <property type="evidence" value="ECO:0007669"/>
    <property type="project" value="GOC"/>
</dbReference>
<keyword evidence="9" id="KW-1185">Reference proteome</keyword>
<evidence type="ECO:0000256" key="5">
    <source>
        <dbReference type="ARBA" id="ARBA00023315"/>
    </source>
</evidence>
<dbReference type="RefSeq" id="WP_123523167.1">
    <property type="nucleotide sequence ID" value="NZ_JBHLWF010000088.1"/>
</dbReference>
<dbReference type="SUPFAM" id="SSF51161">
    <property type="entry name" value="Trimeric LpxA-like enzymes"/>
    <property type="match status" value="1"/>
</dbReference>
<dbReference type="Pfam" id="PF00132">
    <property type="entry name" value="Hexapep"/>
    <property type="match status" value="2"/>
</dbReference>
<evidence type="ECO:0000256" key="1">
    <source>
        <dbReference type="ARBA" id="ARBA00022516"/>
    </source>
</evidence>
<name>A0A4V3UU88_9GAMM</name>
<dbReference type="PANTHER" id="PTHR43480">
    <property type="entry name" value="ACYL-[ACYL-CARRIER-PROTEIN]--UDP-N-ACETYLGLUCOSAMINE O-ACYLTRANSFERASE"/>
    <property type="match status" value="1"/>
</dbReference>
<dbReference type="EC" id="2.3.1.129" evidence="6"/>
<dbReference type="InterPro" id="IPR001451">
    <property type="entry name" value="Hexapep"/>
</dbReference>